<dbReference type="EMBL" id="MVII01000002">
    <property type="protein sequence ID" value="ORB60344.1"/>
    <property type="molecule type" value="Genomic_DNA"/>
</dbReference>
<keyword evidence="2" id="KW-1133">Transmembrane helix</keyword>
<proteinExistence type="predicted"/>
<evidence type="ECO:0000256" key="2">
    <source>
        <dbReference type="SAM" id="Phobius"/>
    </source>
</evidence>
<dbReference type="InterPro" id="IPR029050">
    <property type="entry name" value="Immunoprotect_excell_Ig-like"/>
</dbReference>
<protein>
    <recommendedName>
        <fullName evidence="3">DUF4352 domain-containing protein</fullName>
    </recommendedName>
</protein>
<dbReference type="RefSeq" id="WP_083013407.1">
    <property type="nucleotide sequence ID" value="NZ_CP010271.1"/>
</dbReference>
<organism evidence="4 5">
    <name type="scientific">Mycobacteroides saopaulense</name>
    <dbReference type="NCBI Taxonomy" id="1578165"/>
    <lineage>
        <taxon>Bacteria</taxon>
        <taxon>Bacillati</taxon>
        <taxon>Actinomycetota</taxon>
        <taxon>Actinomycetes</taxon>
        <taxon>Mycobacteriales</taxon>
        <taxon>Mycobacteriaceae</taxon>
        <taxon>Mycobacteroides</taxon>
    </lineage>
</organism>
<accession>A0A1S4VGY2</accession>
<dbReference type="InterPro" id="IPR029051">
    <property type="entry name" value="DUF4352"/>
</dbReference>
<feature type="transmembrane region" description="Helical" evidence="2">
    <location>
        <begin position="27"/>
        <end position="45"/>
    </location>
</feature>
<dbReference type="Pfam" id="PF11611">
    <property type="entry name" value="DUF4352"/>
    <property type="match status" value="1"/>
</dbReference>
<reference evidence="4 5" key="1">
    <citation type="submission" date="2016-12" db="EMBL/GenBank/DDBJ databases">
        <title>The new phylogeny of genus Mycobacterium.</title>
        <authorList>
            <person name="Tortoli E."/>
            <person name="Trovato A."/>
            <person name="Cirillo D.M."/>
        </authorList>
    </citation>
    <scope>NUCLEOTIDE SEQUENCE [LARGE SCALE GENOMIC DNA]</scope>
    <source>
        <strain evidence="4 5">CCUG 66554</strain>
    </source>
</reference>
<evidence type="ECO:0000313" key="5">
    <source>
        <dbReference type="Proteomes" id="UP000192434"/>
    </source>
</evidence>
<keyword evidence="2" id="KW-0472">Membrane</keyword>
<dbReference type="STRING" id="1578165.BKG68_01415"/>
<evidence type="ECO:0000313" key="4">
    <source>
        <dbReference type="EMBL" id="ORB60344.1"/>
    </source>
</evidence>
<keyword evidence="1" id="KW-0732">Signal</keyword>
<dbReference type="KEGG" id="msao:MYCSP_18560"/>
<gene>
    <name evidence="4" type="ORF">BST43_01965</name>
</gene>
<comment type="caution">
    <text evidence="4">The sequence shown here is derived from an EMBL/GenBank/DDBJ whole genome shotgun (WGS) entry which is preliminary data.</text>
</comment>
<evidence type="ECO:0000256" key="1">
    <source>
        <dbReference type="ARBA" id="ARBA00022729"/>
    </source>
</evidence>
<dbReference type="Proteomes" id="UP000192434">
    <property type="component" value="Unassembled WGS sequence"/>
</dbReference>
<evidence type="ECO:0000259" key="3">
    <source>
        <dbReference type="Pfam" id="PF11611"/>
    </source>
</evidence>
<dbReference type="AlphaFoldDB" id="A0A1S4VGY2"/>
<feature type="domain" description="DUF4352" evidence="3">
    <location>
        <begin position="76"/>
        <end position="185"/>
    </location>
</feature>
<name>A0A1S4VGY2_9MYCO</name>
<dbReference type="OrthoDB" id="3430849at2"/>
<dbReference type="Gene3D" id="2.60.40.1240">
    <property type="match status" value="1"/>
</dbReference>
<sequence>MTAPSLEGKYLPAVHQRISSDFPPAPLFFGGAIALFIVVATLAGIHDGRNPRYSQAVLIPDVAPSAVGGPGGAAAEVRSGPLAMMVTEVTATATAGDSGVPQAAPGRHLVVGVRVVNDGADAERFEPAIQQLVAGDQVLGADQDASQPMLGADLGPGESVVASITFDVPDGVEPSAILLRDSPTAAGTQVSLSQD</sequence>
<keyword evidence="2" id="KW-0812">Transmembrane</keyword>